<name>A0A0N4XZ84_NIPBR</name>
<evidence type="ECO:0000256" key="2">
    <source>
        <dbReference type="SAM" id="MobiDB-lite"/>
    </source>
</evidence>
<dbReference type="STRING" id="27835.A0A0N4XZ84"/>
<evidence type="ECO:0000313" key="4">
    <source>
        <dbReference type="Proteomes" id="UP000271162"/>
    </source>
</evidence>
<dbReference type="Proteomes" id="UP000271162">
    <property type="component" value="Unassembled WGS sequence"/>
</dbReference>
<protein>
    <submittedName>
        <fullName evidence="5">BZIP domain-containing protein</fullName>
    </submittedName>
</protein>
<gene>
    <name evidence="3" type="ORF">NBR_LOCUS8462</name>
</gene>
<feature type="region of interest" description="Disordered" evidence="2">
    <location>
        <begin position="163"/>
        <end position="198"/>
    </location>
</feature>
<reference evidence="3 4" key="2">
    <citation type="submission" date="2018-11" db="EMBL/GenBank/DDBJ databases">
        <authorList>
            <consortium name="Pathogen Informatics"/>
        </authorList>
    </citation>
    <scope>NUCLEOTIDE SEQUENCE [LARGE SCALE GENOMIC DNA]</scope>
</reference>
<proteinExistence type="predicted"/>
<accession>A0A0N4XZ84</accession>
<dbReference type="WBParaSite" id="NBR_0000846101-mRNA-1">
    <property type="protein sequence ID" value="NBR_0000846101-mRNA-1"/>
    <property type="gene ID" value="NBR_0000846101"/>
</dbReference>
<evidence type="ECO:0000256" key="1">
    <source>
        <dbReference type="SAM" id="Coils"/>
    </source>
</evidence>
<dbReference type="EMBL" id="UYSL01020008">
    <property type="protein sequence ID" value="VDL72051.1"/>
    <property type="molecule type" value="Genomic_DNA"/>
</dbReference>
<evidence type="ECO:0000313" key="5">
    <source>
        <dbReference type="WBParaSite" id="NBR_0000846101-mRNA-1"/>
    </source>
</evidence>
<sequence>MTSFGAHLASGCSVLKEPPTAPKPVPKVDTSSWNSFKFSPDKSLGCSPDPFLWHDHESFLAELSELDSWKNELPCTASKASPDLLSTPTDDAEEWNGILNNMEWIDKFEALDIPSVDSECSSSCKDGPSHSKANTFLEESASLIDWKAWNRYLGSDDEDFELKSENTSVPASQSEDSFSNSTSSQRDLQCSQEPKYREDIEIKVEADDDYSRSTSEMNNGSNDIKFDEIEKVIIRSSGPLTSLPSVEPCKRDRHTLFYAQSVEEDIKPLKRRGVKMKPPSDEGTNHRRSLNREAAELEYLTQRNDLLKLQMLELRDKIASYKEKLDIVHN</sequence>
<reference evidence="5" key="1">
    <citation type="submission" date="2016-04" db="UniProtKB">
        <authorList>
            <consortium name="WormBaseParasite"/>
        </authorList>
    </citation>
    <scope>IDENTIFICATION</scope>
</reference>
<keyword evidence="1" id="KW-0175">Coiled coil</keyword>
<feature type="coiled-coil region" evidence="1">
    <location>
        <begin position="297"/>
        <end position="324"/>
    </location>
</feature>
<dbReference type="OMA" id="LIDWKAW"/>
<dbReference type="AlphaFoldDB" id="A0A0N4XZ84"/>
<keyword evidence="4" id="KW-1185">Reference proteome</keyword>
<evidence type="ECO:0000313" key="3">
    <source>
        <dbReference type="EMBL" id="VDL72051.1"/>
    </source>
</evidence>
<organism evidence="5">
    <name type="scientific">Nippostrongylus brasiliensis</name>
    <name type="common">Rat hookworm</name>
    <dbReference type="NCBI Taxonomy" id="27835"/>
    <lineage>
        <taxon>Eukaryota</taxon>
        <taxon>Metazoa</taxon>
        <taxon>Ecdysozoa</taxon>
        <taxon>Nematoda</taxon>
        <taxon>Chromadorea</taxon>
        <taxon>Rhabditida</taxon>
        <taxon>Rhabditina</taxon>
        <taxon>Rhabditomorpha</taxon>
        <taxon>Strongyloidea</taxon>
        <taxon>Heligmosomidae</taxon>
        <taxon>Nippostrongylus</taxon>
    </lineage>
</organism>
<feature type="compositionally biased region" description="Polar residues" evidence="2">
    <location>
        <begin position="165"/>
        <end position="192"/>
    </location>
</feature>